<comment type="caution">
    <text evidence="1">The sequence shown here is derived from an EMBL/GenBank/DDBJ whole genome shotgun (WGS) entry which is preliminary data.</text>
</comment>
<reference evidence="1 2" key="1">
    <citation type="submission" date="2021-06" db="EMBL/GenBank/DDBJ databases">
        <title>Caerostris darwini draft genome.</title>
        <authorList>
            <person name="Kono N."/>
            <person name="Arakawa K."/>
        </authorList>
    </citation>
    <scope>NUCLEOTIDE SEQUENCE [LARGE SCALE GENOMIC DNA]</scope>
</reference>
<name>A0AAV4TN68_9ARAC</name>
<organism evidence="1 2">
    <name type="scientific">Caerostris darwini</name>
    <dbReference type="NCBI Taxonomy" id="1538125"/>
    <lineage>
        <taxon>Eukaryota</taxon>
        <taxon>Metazoa</taxon>
        <taxon>Ecdysozoa</taxon>
        <taxon>Arthropoda</taxon>
        <taxon>Chelicerata</taxon>
        <taxon>Arachnida</taxon>
        <taxon>Araneae</taxon>
        <taxon>Araneomorphae</taxon>
        <taxon>Entelegynae</taxon>
        <taxon>Araneoidea</taxon>
        <taxon>Araneidae</taxon>
        <taxon>Caerostris</taxon>
    </lineage>
</organism>
<dbReference type="Proteomes" id="UP001054837">
    <property type="component" value="Unassembled WGS sequence"/>
</dbReference>
<evidence type="ECO:0000313" key="2">
    <source>
        <dbReference type="Proteomes" id="UP001054837"/>
    </source>
</evidence>
<evidence type="ECO:0000313" key="1">
    <source>
        <dbReference type="EMBL" id="GIY47575.1"/>
    </source>
</evidence>
<dbReference type="AlphaFoldDB" id="A0AAV4TN68"/>
<gene>
    <name evidence="1" type="ORF">CDAR_319361</name>
</gene>
<protein>
    <recommendedName>
        <fullName evidence="3">Ribosomal protein S14</fullName>
    </recommendedName>
</protein>
<keyword evidence="2" id="KW-1185">Reference proteome</keyword>
<dbReference type="EMBL" id="BPLQ01009956">
    <property type="protein sequence ID" value="GIY47575.1"/>
    <property type="molecule type" value="Genomic_DNA"/>
</dbReference>
<evidence type="ECO:0008006" key="3">
    <source>
        <dbReference type="Google" id="ProtNLM"/>
    </source>
</evidence>
<accession>A0AAV4TN68</accession>
<proteinExistence type="predicted"/>
<sequence>MILKNNAKPPTKRRSCPLYNCVLQRLHQIRRRCIESVPLSPRNGTQRTNYFSLNRCKLRGRKGPKKFARKINRIEEKAPMPKGIYSVPKSF</sequence>